<feature type="transmembrane region" description="Helical" evidence="1">
    <location>
        <begin position="26"/>
        <end position="55"/>
    </location>
</feature>
<reference evidence="3" key="1">
    <citation type="submission" date="2016-09" db="EMBL/GenBank/DDBJ databases">
        <title>Draft genome sequence of a novel species of the family Streptococcaceae isolated from flowers.</title>
        <authorList>
            <person name="Chuah L.-O."/>
            <person name="Yap K.-P."/>
            <person name="Thong K.L."/>
            <person name="Liong M.T."/>
            <person name="Ahmad R."/>
            <person name="Rusul G."/>
        </authorList>
    </citation>
    <scope>NUCLEOTIDE SEQUENCE [LARGE SCALE GENOMIC DNA]</scope>
    <source>
        <strain evidence="3">DF1</strain>
    </source>
</reference>
<evidence type="ECO:0000313" key="2">
    <source>
        <dbReference type="EMBL" id="OFI49608.1"/>
    </source>
</evidence>
<feature type="transmembrane region" description="Helical" evidence="1">
    <location>
        <begin position="179"/>
        <end position="205"/>
    </location>
</feature>
<dbReference type="EMBL" id="MKIR01000012">
    <property type="protein sequence ID" value="OFI49608.1"/>
    <property type="molecule type" value="Genomic_DNA"/>
</dbReference>
<keyword evidence="3" id="KW-1185">Reference proteome</keyword>
<feature type="transmembrane region" description="Helical" evidence="1">
    <location>
        <begin position="121"/>
        <end position="139"/>
    </location>
</feature>
<keyword evidence="1" id="KW-0812">Transmembrane</keyword>
<name>A0A1E8GQ47_9LACT</name>
<dbReference type="OrthoDB" id="1644464at2"/>
<feature type="transmembrane region" description="Helical" evidence="1">
    <location>
        <begin position="90"/>
        <end position="109"/>
    </location>
</feature>
<evidence type="ECO:0008006" key="4">
    <source>
        <dbReference type="Google" id="ProtNLM"/>
    </source>
</evidence>
<accession>A0A1E8GQ47</accession>
<dbReference type="RefSeq" id="WP_070792123.1">
    <property type="nucleotide sequence ID" value="NZ_MKIR01000012.1"/>
</dbReference>
<gene>
    <name evidence="2" type="ORF">BG261_03230</name>
</gene>
<sequence length="216" mass="24643">MKGVIAKDLYEFFGIRKNLMGFLSSYVFVMIQVAIGDSMLLPIVVSTVFVPFLLIPSPIQTTSMLDDKYDYPMYQITGPVTRKDVVNGKYLIGIIFMIFNNLLLTLFLLTRLHDTELKNLLLLSFISMIISLYSLAINYPSLMIFGIWGMIPMIISFAIGMIIYLVFPLSKIIKFFKGITAVNILYVLIISVIVALGLLLISYFVTQHFYNKKEFK</sequence>
<evidence type="ECO:0000313" key="3">
    <source>
        <dbReference type="Proteomes" id="UP000178622"/>
    </source>
</evidence>
<dbReference type="AlphaFoldDB" id="A0A1E8GQ47"/>
<protein>
    <recommendedName>
        <fullName evidence="4">ABC-2 transporter permease</fullName>
    </recommendedName>
</protein>
<dbReference type="STRING" id="1859473.BG261_03230"/>
<comment type="caution">
    <text evidence="2">The sequence shown here is derived from an EMBL/GenBank/DDBJ whole genome shotgun (WGS) entry which is preliminary data.</text>
</comment>
<organism evidence="2 3">
    <name type="scientific">Floricoccus tropicus</name>
    <dbReference type="NCBI Taxonomy" id="1859473"/>
    <lineage>
        <taxon>Bacteria</taxon>
        <taxon>Bacillati</taxon>
        <taxon>Bacillota</taxon>
        <taxon>Bacilli</taxon>
        <taxon>Lactobacillales</taxon>
        <taxon>Streptococcaceae</taxon>
        <taxon>Floricoccus</taxon>
    </lineage>
</organism>
<feature type="transmembrane region" description="Helical" evidence="1">
    <location>
        <begin position="145"/>
        <end position="167"/>
    </location>
</feature>
<proteinExistence type="predicted"/>
<keyword evidence="1" id="KW-0472">Membrane</keyword>
<dbReference type="InterPro" id="IPR025699">
    <property type="entry name" value="ABC2_memb-like"/>
</dbReference>
<dbReference type="Proteomes" id="UP000178622">
    <property type="component" value="Unassembled WGS sequence"/>
</dbReference>
<keyword evidence="1" id="KW-1133">Transmembrane helix</keyword>
<dbReference type="Pfam" id="PF13346">
    <property type="entry name" value="ABC2_membrane_5"/>
    <property type="match status" value="1"/>
</dbReference>
<evidence type="ECO:0000256" key="1">
    <source>
        <dbReference type="SAM" id="Phobius"/>
    </source>
</evidence>